<sequence length="105" mass="12696">MILRSLRSNHLRYGFICVQNRSFKYRQTSRSFLSDKDRVRDFIALLGSHERQYLYEELHRLQQNVSQRWQRQVLETHCQTLRALDRPIMWNSSQLGLVSNLQICL</sequence>
<name>A0A7R9QCV9_9ACAR</name>
<dbReference type="OrthoDB" id="430821at2759"/>
<dbReference type="AlphaFoldDB" id="A0A7R9QCV9"/>
<evidence type="ECO:0000313" key="1">
    <source>
        <dbReference type="EMBL" id="CAD7640008.1"/>
    </source>
</evidence>
<accession>A0A7R9QCV9</accession>
<dbReference type="EMBL" id="CAJPVJ010000522">
    <property type="protein sequence ID" value="CAG2162744.1"/>
    <property type="molecule type" value="Genomic_DNA"/>
</dbReference>
<reference evidence="1" key="1">
    <citation type="submission" date="2020-11" db="EMBL/GenBank/DDBJ databases">
        <authorList>
            <person name="Tran Van P."/>
        </authorList>
    </citation>
    <scope>NUCLEOTIDE SEQUENCE</scope>
</reference>
<protein>
    <submittedName>
        <fullName evidence="1">Uncharacterized protein</fullName>
    </submittedName>
</protein>
<evidence type="ECO:0000313" key="2">
    <source>
        <dbReference type="Proteomes" id="UP000728032"/>
    </source>
</evidence>
<dbReference type="EMBL" id="OC915347">
    <property type="protein sequence ID" value="CAD7640008.1"/>
    <property type="molecule type" value="Genomic_DNA"/>
</dbReference>
<proteinExistence type="predicted"/>
<dbReference type="Proteomes" id="UP000728032">
    <property type="component" value="Unassembled WGS sequence"/>
</dbReference>
<gene>
    <name evidence="1" type="ORF">ONB1V03_LOCUS2334</name>
</gene>
<organism evidence="1">
    <name type="scientific">Oppiella nova</name>
    <dbReference type="NCBI Taxonomy" id="334625"/>
    <lineage>
        <taxon>Eukaryota</taxon>
        <taxon>Metazoa</taxon>
        <taxon>Ecdysozoa</taxon>
        <taxon>Arthropoda</taxon>
        <taxon>Chelicerata</taxon>
        <taxon>Arachnida</taxon>
        <taxon>Acari</taxon>
        <taxon>Acariformes</taxon>
        <taxon>Sarcoptiformes</taxon>
        <taxon>Oribatida</taxon>
        <taxon>Brachypylina</taxon>
        <taxon>Oppioidea</taxon>
        <taxon>Oppiidae</taxon>
        <taxon>Oppiella</taxon>
    </lineage>
</organism>
<keyword evidence="2" id="KW-1185">Reference proteome</keyword>